<dbReference type="GO" id="GO:0016480">
    <property type="term" value="P:negative regulation of transcription by RNA polymerase III"/>
    <property type="evidence" value="ECO:0007669"/>
    <property type="project" value="InterPro"/>
</dbReference>
<dbReference type="AlphaFoldDB" id="A0A835EG56"/>
<accession>A0A835EG56</accession>
<sequence length="241" mass="27353">MKFLEYTPFDSINLFLDQLNLGDCTIRGNLEAFSCKHTSTDRRLSISLEHEILDYLGKSSDSDPSSPVEHLSSRSSRKTLIYLVLTLGHMYPDYDFRLNLTSLFVNICSLISAVRAHLFFQEEEMESFKQMIDTYLSDSSRQWATTNEGSSLLDSMTKAIDEVIKIRECDIYSYNPDSDGDPVQEKGAMCLLNCKVLTGTQHKHQQINCIFFYRSKLSGDDFLTGAASDGEEEDALIDMDI</sequence>
<dbReference type="Proteomes" id="UP000636709">
    <property type="component" value="Unassembled WGS sequence"/>
</dbReference>
<dbReference type="InterPro" id="IPR038564">
    <property type="entry name" value="Maf1_sf"/>
</dbReference>
<dbReference type="GO" id="GO:0000994">
    <property type="term" value="F:RNA polymerase III core binding"/>
    <property type="evidence" value="ECO:0007669"/>
    <property type="project" value="TreeGrafter"/>
</dbReference>
<evidence type="ECO:0000313" key="2">
    <source>
        <dbReference type="Proteomes" id="UP000636709"/>
    </source>
</evidence>
<keyword evidence="2" id="KW-1185">Reference proteome</keyword>
<dbReference type="GO" id="GO:0005634">
    <property type="term" value="C:nucleus"/>
    <property type="evidence" value="ECO:0007669"/>
    <property type="project" value="TreeGrafter"/>
</dbReference>
<dbReference type="Gene3D" id="3.40.1000.50">
    <property type="entry name" value="Repressor of RNA polymerase III transcription Maf1"/>
    <property type="match status" value="1"/>
</dbReference>
<evidence type="ECO:0000313" key="1">
    <source>
        <dbReference type="EMBL" id="KAF8693673.1"/>
    </source>
</evidence>
<dbReference type="InterPro" id="IPR015257">
    <property type="entry name" value="Maf1"/>
</dbReference>
<evidence type="ECO:0008006" key="3">
    <source>
        <dbReference type="Google" id="ProtNLM"/>
    </source>
</evidence>
<name>A0A835EG56_9POAL</name>
<gene>
    <name evidence="1" type="ORF">HU200_039085</name>
</gene>
<proteinExistence type="predicted"/>
<dbReference type="OrthoDB" id="277029at2759"/>
<reference evidence="1" key="1">
    <citation type="submission" date="2020-07" db="EMBL/GenBank/DDBJ databases">
        <title>Genome sequence and genetic diversity analysis of an under-domesticated orphan crop, white fonio (Digitaria exilis).</title>
        <authorList>
            <person name="Bennetzen J.L."/>
            <person name="Chen S."/>
            <person name="Ma X."/>
            <person name="Wang X."/>
            <person name="Yssel A.E.J."/>
            <person name="Chaluvadi S.R."/>
            <person name="Johnson M."/>
            <person name="Gangashetty P."/>
            <person name="Hamidou F."/>
            <person name="Sanogo M.D."/>
            <person name="Zwaenepoel A."/>
            <person name="Wallace J."/>
            <person name="Van De Peer Y."/>
            <person name="Van Deynze A."/>
        </authorList>
    </citation>
    <scope>NUCLEOTIDE SEQUENCE</scope>
    <source>
        <tissue evidence="1">Leaves</tissue>
    </source>
</reference>
<dbReference type="EMBL" id="JACEFO010001924">
    <property type="protein sequence ID" value="KAF8693673.1"/>
    <property type="molecule type" value="Genomic_DNA"/>
</dbReference>
<dbReference type="PANTHER" id="PTHR22504">
    <property type="entry name" value="REPRESSOR OF RNA POLYMERASE III TRANSCRIPTION MAF1"/>
    <property type="match status" value="1"/>
</dbReference>
<comment type="caution">
    <text evidence="1">The sequence shown here is derived from an EMBL/GenBank/DDBJ whole genome shotgun (WGS) entry which is preliminary data.</text>
</comment>
<dbReference type="PANTHER" id="PTHR22504:SF0">
    <property type="entry name" value="REPRESSOR OF RNA POLYMERASE III TRANSCRIPTION MAF1 HOMOLOG"/>
    <property type="match status" value="1"/>
</dbReference>
<organism evidence="1 2">
    <name type="scientific">Digitaria exilis</name>
    <dbReference type="NCBI Taxonomy" id="1010633"/>
    <lineage>
        <taxon>Eukaryota</taxon>
        <taxon>Viridiplantae</taxon>
        <taxon>Streptophyta</taxon>
        <taxon>Embryophyta</taxon>
        <taxon>Tracheophyta</taxon>
        <taxon>Spermatophyta</taxon>
        <taxon>Magnoliopsida</taxon>
        <taxon>Liliopsida</taxon>
        <taxon>Poales</taxon>
        <taxon>Poaceae</taxon>
        <taxon>PACMAD clade</taxon>
        <taxon>Panicoideae</taxon>
        <taxon>Panicodae</taxon>
        <taxon>Paniceae</taxon>
        <taxon>Anthephorinae</taxon>
        <taxon>Digitaria</taxon>
    </lineage>
</organism>
<protein>
    <recommendedName>
        <fullName evidence="3">Repressor of RNA polymerase III transcription</fullName>
    </recommendedName>
</protein>
<dbReference type="Pfam" id="PF09174">
    <property type="entry name" value="Maf1"/>
    <property type="match status" value="1"/>
</dbReference>